<dbReference type="Pfam" id="PF11807">
    <property type="entry name" value="UstYa"/>
    <property type="match status" value="1"/>
</dbReference>
<dbReference type="PANTHER" id="PTHR33365:SF4">
    <property type="entry name" value="CYCLOCHLOROTINE BIOSYNTHESIS PROTEIN O"/>
    <property type="match status" value="1"/>
</dbReference>
<dbReference type="AlphaFoldDB" id="A0A8H3VIK7"/>
<dbReference type="Proteomes" id="UP000490939">
    <property type="component" value="Unassembled WGS sequence"/>
</dbReference>
<organism evidence="5 7">
    <name type="scientific">Venturia inaequalis</name>
    <name type="common">Apple scab fungus</name>
    <dbReference type="NCBI Taxonomy" id="5025"/>
    <lineage>
        <taxon>Eukaryota</taxon>
        <taxon>Fungi</taxon>
        <taxon>Dikarya</taxon>
        <taxon>Ascomycota</taxon>
        <taxon>Pezizomycotina</taxon>
        <taxon>Dothideomycetes</taxon>
        <taxon>Pleosporomycetidae</taxon>
        <taxon>Venturiales</taxon>
        <taxon>Venturiaceae</taxon>
        <taxon>Venturia</taxon>
    </lineage>
</organism>
<evidence type="ECO:0000313" key="4">
    <source>
        <dbReference type="EMBL" id="KAE9968543.1"/>
    </source>
</evidence>
<protein>
    <recommendedName>
        <fullName evidence="8">Cyclochlorotine biosynthesis protein O</fullName>
    </recommendedName>
</protein>
<proteinExistence type="inferred from homology"/>
<dbReference type="OrthoDB" id="3687641at2759"/>
<keyword evidence="3" id="KW-0472">Membrane</keyword>
<comment type="caution">
    <text evidence="5">The sequence shown here is derived from an EMBL/GenBank/DDBJ whole genome shotgun (WGS) entry which is preliminary data.</text>
</comment>
<evidence type="ECO:0000313" key="5">
    <source>
        <dbReference type="EMBL" id="KAE9987648.1"/>
    </source>
</evidence>
<evidence type="ECO:0000313" key="6">
    <source>
        <dbReference type="Proteomes" id="UP000447873"/>
    </source>
</evidence>
<name>A0A8H3VIK7_VENIN</name>
<sequence>MDVMESKETMYRPLMAPSDFADDDSQTSMSDHASLLRKKPAWRQYIPSLNRFLLLFNMMLMTVAIVMVVTWEPTEKQCTRRLSMWSPALEAVEYVDADFADSFNSTSIYRGPPIPEREEAWDKLTYKHGIEVPESELAGLNRSPSDNLKKVPKEVGDGYVGILEVFHQLHCLNEIRMYTWWQVGKYPGTPDGLSMSPLKNRMHVDHCIESLRIALMCWGDVTPLLIRLGGPAGAKADFNTHHRCRNFDKLEDWIDNNWTVK</sequence>
<feature type="transmembrane region" description="Helical" evidence="3">
    <location>
        <begin position="52"/>
        <end position="71"/>
    </location>
</feature>
<accession>A0A8H3VIK7</accession>
<comment type="similarity">
    <text evidence="2">Belongs to the ustYa family.</text>
</comment>
<dbReference type="EMBL" id="WNWR01000229">
    <property type="protein sequence ID" value="KAE9987648.1"/>
    <property type="molecule type" value="Genomic_DNA"/>
</dbReference>
<evidence type="ECO:0000313" key="7">
    <source>
        <dbReference type="Proteomes" id="UP000490939"/>
    </source>
</evidence>
<evidence type="ECO:0000256" key="3">
    <source>
        <dbReference type="SAM" id="Phobius"/>
    </source>
</evidence>
<dbReference type="GO" id="GO:0043386">
    <property type="term" value="P:mycotoxin biosynthetic process"/>
    <property type="evidence" value="ECO:0007669"/>
    <property type="project" value="InterPro"/>
</dbReference>
<evidence type="ECO:0008006" key="8">
    <source>
        <dbReference type="Google" id="ProtNLM"/>
    </source>
</evidence>
<dbReference type="InterPro" id="IPR021765">
    <property type="entry name" value="UstYa-like"/>
</dbReference>
<dbReference type="PANTHER" id="PTHR33365">
    <property type="entry name" value="YALI0B05434P"/>
    <property type="match status" value="1"/>
</dbReference>
<keyword evidence="7" id="KW-1185">Reference proteome</keyword>
<keyword evidence="3" id="KW-0812">Transmembrane</keyword>
<comment type="pathway">
    <text evidence="1">Mycotoxin biosynthesis.</text>
</comment>
<dbReference type="EMBL" id="WNWS01000402">
    <property type="protein sequence ID" value="KAE9968543.1"/>
    <property type="molecule type" value="Genomic_DNA"/>
</dbReference>
<dbReference type="Proteomes" id="UP000447873">
    <property type="component" value="Unassembled WGS sequence"/>
</dbReference>
<gene>
    <name evidence="5" type="ORF">EG327_003685</name>
    <name evidence="4" type="ORF">EG328_007506</name>
</gene>
<reference evidence="5 7" key="1">
    <citation type="submission" date="2019-07" db="EMBL/GenBank/DDBJ databases">
        <title>Venturia inaequalis Genome Resource.</title>
        <authorList>
            <person name="Lichtner F.J."/>
        </authorList>
    </citation>
    <scope>NUCLEOTIDE SEQUENCE [LARGE SCALE GENOMIC DNA]</scope>
    <source>
        <strain evidence="4 6">120213</strain>
        <strain evidence="5 7">DMI_063113</strain>
    </source>
</reference>
<evidence type="ECO:0000256" key="1">
    <source>
        <dbReference type="ARBA" id="ARBA00004685"/>
    </source>
</evidence>
<evidence type="ECO:0000256" key="2">
    <source>
        <dbReference type="ARBA" id="ARBA00035112"/>
    </source>
</evidence>
<keyword evidence="3" id="KW-1133">Transmembrane helix</keyword>